<feature type="non-terminal residue" evidence="2">
    <location>
        <position position="266"/>
    </location>
</feature>
<proteinExistence type="predicted"/>
<feature type="compositionally biased region" description="Low complexity" evidence="1">
    <location>
        <begin position="143"/>
        <end position="187"/>
    </location>
</feature>
<evidence type="ECO:0000256" key="1">
    <source>
        <dbReference type="SAM" id="MobiDB-lite"/>
    </source>
</evidence>
<dbReference type="Proteomes" id="UP000035740">
    <property type="component" value="Unassembled WGS sequence"/>
</dbReference>
<accession>A0A0J8DU96</accession>
<gene>
    <name evidence="2" type="ORF">BVRB_021890</name>
</gene>
<evidence type="ECO:0000313" key="2">
    <source>
        <dbReference type="EMBL" id="KMS94390.1"/>
    </source>
</evidence>
<dbReference type="EMBL" id="KQ093757">
    <property type="protein sequence ID" value="KMS94390.1"/>
    <property type="molecule type" value="Genomic_DNA"/>
</dbReference>
<keyword evidence="3" id="KW-1185">Reference proteome</keyword>
<organism evidence="2 3">
    <name type="scientific">Beta vulgaris subsp. vulgaris</name>
    <name type="common">Beet</name>
    <dbReference type="NCBI Taxonomy" id="3555"/>
    <lineage>
        <taxon>Eukaryota</taxon>
        <taxon>Viridiplantae</taxon>
        <taxon>Streptophyta</taxon>
        <taxon>Embryophyta</taxon>
        <taxon>Tracheophyta</taxon>
        <taxon>Spermatophyta</taxon>
        <taxon>Magnoliopsida</taxon>
        <taxon>eudicotyledons</taxon>
        <taxon>Gunneridae</taxon>
        <taxon>Pentapetalae</taxon>
        <taxon>Caryophyllales</taxon>
        <taxon>Chenopodiaceae</taxon>
        <taxon>Betoideae</taxon>
        <taxon>Beta</taxon>
    </lineage>
</organism>
<dbReference type="AlphaFoldDB" id="A0A0J8DU96"/>
<evidence type="ECO:0000313" key="3">
    <source>
        <dbReference type="Proteomes" id="UP000035740"/>
    </source>
</evidence>
<dbReference type="Gramene" id="KMS94390">
    <property type="protein sequence ID" value="KMS94390"/>
    <property type="gene ID" value="BVRB_021890"/>
</dbReference>
<sequence length="266" mass="27509">MVMTTSAMVPIATDCPPNQASIYTQNQQQQTAPDQNPGAYTPMVQPTYNYMTVPSSPTSPSQSGWGAPQPQPMISMIMTPPQPQTPAPFPGGEPMMEIGKQVHQFVLESGAQGTSMTVANGIVIPGSAQAGTKSSIVMLPNSLLPLPTRSTPSPTTSSPTTSPVPLKTPSVTSSPPTSPTPSKTPLLTPSPPTLPINNAQSETPSTIGPTTSPIERTRTIPSSSSSVLNNTNTSLVNTSNGSIVATQPGSSATNATVFQLAGWLMN</sequence>
<feature type="region of interest" description="Disordered" evidence="1">
    <location>
        <begin position="143"/>
        <end position="228"/>
    </location>
</feature>
<name>A0A0J8DU96_BETVV</name>
<reference evidence="2 3" key="1">
    <citation type="journal article" date="2014" name="Nature">
        <title>The genome of the recently domesticated crop plant sugar beet (Beta vulgaris).</title>
        <authorList>
            <person name="Dohm J.C."/>
            <person name="Minoche A.E."/>
            <person name="Holtgrawe D."/>
            <person name="Capella-Gutierrez S."/>
            <person name="Zakrzewski F."/>
            <person name="Tafer H."/>
            <person name="Rupp O."/>
            <person name="Sorensen T.R."/>
            <person name="Stracke R."/>
            <person name="Reinhardt R."/>
            <person name="Goesmann A."/>
            <person name="Kraft T."/>
            <person name="Schulz B."/>
            <person name="Stadler P.F."/>
            <person name="Schmidt T."/>
            <person name="Gabaldon T."/>
            <person name="Lehrach H."/>
            <person name="Weisshaar B."/>
            <person name="Himmelbauer H."/>
        </authorList>
    </citation>
    <scope>NUCLEOTIDE SEQUENCE [LARGE SCALE GENOMIC DNA]</scope>
    <source>
        <tissue evidence="2">Taproot</tissue>
    </source>
</reference>
<protein>
    <submittedName>
        <fullName evidence="2">Uncharacterized protein</fullName>
    </submittedName>
</protein>
<feature type="compositionally biased region" description="Low complexity" evidence="1">
    <location>
        <begin position="201"/>
        <end position="214"/>
    </location>
</feature>